<evidence type="ECO:0000313" key="2">
    <source>
        <dbReference type="Proteomes" id="UP000736583"/>
    </source>
</evidence>
<evidence type="ECO:0000313" key="1">
    <source>
        <dbReference type="EMBL" id="MBU5592267.1"/>
    </source>
</evidence>
<accession>A0ABS6F3Z5</accession>
<dbReference type="EMBL" id="JAHLQL010000003">
    <property type="protein sequence ID" value="MBU5592267.1"/>
    <property type="molecule type" value="Genomic_DNA"/>
</dbReference>
<dbReference type="RefSeq" id="WP_216457087.1">
    <property type="nucleotide sequence ID" value="NZ_JAHLQL010000003.1"/>
</dbReference>
<gene>
    <name evidence="1" type="ORF">KQI89_10880</name>
</gene>
<comment type="caution">
    <text evidence="1">The sequence shown here is derived from an EMBL/GenBank/DDBJ whole genome shotgun (WGS) entry which is preliminary data.</text>
</comment>
<reference evidence="1 2" key="1">
    <citation type="submission" date="2021-06" db="EMBL/GenBank/DDBJ databases">
        <authorList>
            <person name="Sun Q."/>
            <person name="Li D."/>
        </authorList>
    </citation>
    <scope>NUCLEOTIDE SEQUENCE [LARGE SCALE GENOMIC DNA]</scope>
    <source>
        <strain evidence="1 2">MSJ-4</strain>
    </source>
</reference>
<proteinExistence type="predicted"/>
<name>A0ABS6F3Z5_9CLOT</name>
<organism evidence="1 2">
    <name type="scientific">Clostridium simiarum</name>
    <dbReference type="NCBI Taxonomy" id="2841506"/>
    <lineage>
        <taxon>Bacteria</taxon>
        <taxon>Bacillati</taxon>
        <taxon>Bacillota</taxon>
        <taxon>Clostridia</taxon>
        <taxon>Eubacteriales</taxon>
        <taxon>Clostridiaceae</taxon>
        <taxon>Clostridium</taxon>
    </lineage>
</organism>
<keyword evidence="2" id="KW-1185">Reference proteome</keyword>
<dbReference type="Proteomes" id="UP000736583">
    <property type="component" value="Unassembled WGS sequence"/>
</dbReference>
<sequence>MIKKILAMLNDGMDFSDKAIARELGLNEEVVRDYKFKLEAGGYIKKEDSDCNISCGEGKKCSCCSASLMPTIVKWSLTEKGKNAINL</sequence>
<protein>
    <submittedName>
        <fullName evidence="1">Transcriptional regulator</fullName>
    </submittedName>
</protein>